<dbReference type="PANTHER" id="PTHR34387:SF1">
    <property type="entry name" value="PERIPLASMIC IMMUNOGENIC PROTEIN"/>
    <property type="match status" value="1"/>
</dbReference>
<reference evidence="2 3" key="1">
    <citation type="submission" date="2019-12" db="EMBL/GenBank/DDBJ databases">
        <title>Genomic-based taxomic classification of the family Erythrobacteraceae.</title>
        <authorList>
            <person name="Xu L."/>
        </authorList>
    </citation>
    <scope>NUCLEOTIDE SEQUENCE [LARGE SCALE GENOMIC DNA]</scope>
    <source>
        <strain evidence="2 3">MCCC 1A09965</strain>
    </source>
</reference>
<protein>
    <submittedName>
        <fullName evidence="2">DUF541 domain-containing protein</fullName>
    </submittedName>
</protein>
<dbReference type="GO" id="GO:0006974">
    <property type="term" value="P:DNA damage response"/>
    <property type="evidence" value="ECO:0007669"/>
    <property type="project" value="TreeGrafter"/>
</dbReference>
<keyword evidence="1" id="KW-0732">Signal</keyword>
<gene>
    <name evidence="2" type="ORF">GRI48_02880</name>
</gene>
<dbReference type="PANTHER" id="PTHR34387">
    <property type="entry name" value="SLR1258 PROTEIN"/>
    <property type="match status" value="1"/>
</dbReference>
<accession>A0A844YFV9</accession>
<dbReference type="InterPro" id="IPR052022">
    <property type="entry name" value="26kDa_periplasmic_antigen"/>
</dbReference>
<dbReference type="AlphaFoldDB" id="A0A844YFV9"/>
<feature type="signal peptide" evidence="1">
    <location>
        <begin position="1"/>
        <end position="21"/>
    </location>
</feature>
<dbReference type="Gene3D" id="3.30.70.2970">
    <property type="entry name" value="Protein of unknown function (DUF541), domain 2"/>
    <property type="match status" value="1"/>
</dbReference>
<evidence type="ECO:0000313" key="2">
    <source>
        <dbReference type="EMBL" id="MXO61948.1"/>
    </source>
</evidence>
<dbReference type="EMBL" id="WTYN01000001">
    <property type="protein sequence ID" value="MXO61948.1"/>
    <property type="molecule type" value="Genomic_DNA"/>
</dbReference>
<dbReference type="Pfam" id="PF04402">
    <property type="entry name" value="SIMPL"/>
    <property type="match status" value="1"/>
</dbReference>
<feature type="chain" id="PRO_5032487590" evidence="1">
    <location>
        <begin position="22"/>
        <end position="266"/>
    </location>
</feature>
<dbReference type="OrthoDB" id="9813144at2"/>
<dbReference type="Gene3D" id="3.30.110.170">
    <property type="entry name" value="Protein of unknown function (DUF541), domain 1"/>
    <property type="match status" value="1"/>
</dbReference>
<evidence type="ECO:0000313" key="3">
    <source>
        <dbReference type="Proteomes" id="UP000445582"/>
    </source>
</evidence>
<comment type="caution">
    <text evidence="2">The sequence shown here is derived from an EMBL/GenBank/DDBJ whole genome shotgun (WGS) entry which is preliminary data.</text>
</comment>
<sequence length="266" mass="27862">MKLLAPLLVAGAALALPLAPAAAQTVQPDMAIAPGHSLLTVSGEGRSYKEPDMAVFTAGVTSQGRTAAEALASNARSMEQVIAALKRAGIAERDIQTSNLSINPVYRDPNREAAMAARAGQPYVAPAPEDQIPTIIGYQANNSVSVRQRKLGDYGKVIDTLAAAGANQINGPNFQLDEPGPALDDARKQAVAEARDRAQLYANALGLRIVRVVSLNESGGYYAPQPRMFGESAMRAPPAPPPPPSAVLPGEMQMTASVTIQYELAP</sequence>
<proteinExistence type="predicted"/>
<name>A0A844YFV9_9SPHN</name>
<evidence type="ECO:0000256" key="1">
    <source>
        <dbReference type="SAM" id="SignalP"/>
    </source>
</evidence>
<organism evidence="2 3">
    <name type="scientific">Qipengyuania oceanensis</name>
    <dbReference type="NCBI Taxonomy" id="1463597"/>
    <lineage>
        <taxon>Bacteria</taxon>
        <taxon>Pseudomonadati</taxon>
        <taxon>Pseudomonadota</taxon>
        <taxon>Alphaproteobacteria</taxon>
        <taxon>Sphingomonadales</taxon>
        <taxon>Erythrobacteraceae</taxon>
        <taxon>Qipengyuania</taxon>
    </lineage>
</organism>
<dbReference type="Proteomes" id="UP000445582">
    <property type="component" value="Unassembled WGS sequence"/>
</dbReference>
<dbReference type="RefSeq" id="WP_160671137.1">
    <property type="nucleotide sequence ID" value="NZ_WTYN01000001.1"/>
</dbReference>
<keyword evidence="3" id="KW-1185">Reference proteome</keyword>
<dbReference type="InterPro" id="IPR007497">
    <property type="entry name" value="SIMPL/DUF541"/>
</dbReference>